<dbReference type="AlphaFoldDB" id="A0AA38HCN0"/>
<comment type="similarity">
    <text evidence="4">Belongs to the BMT2 family.</text>
</comment>
<dbReference type="InterPro" id="IPR029063">
    <property type="entry name" value="SAM-dependent_MTases_sf"/>
</dbReference>
<dbReference type="HAMAP" id="MF_03044">
    <property type="entry name" value="BMT2"/>
    <property type="match status" value="1"/>
</dbReference>
<feature type="compositionally biased region" description="Basic residues" evidence="5">
    <location>
        <begin position="1"/>
        <end position="13"/>
    </location>
</feature>
<evidence type="ECO:0000256" key="1">
    <source>
        <dbReference type="ARBA" id="ARBA00022603"/>
    </source>
</evidence>
<feature type="region of interest" description="Disordered" evidence="5">
    <location>
        <begin position="1"/>
        <end position="68"/>
    </location>
</feature>
<dbReference type="PANTHER" id="PTHR21008:SF1">
    <property type="entry name" value="25S RRNA (ADENINE(2142)-N(1))-METHYLTRANSFERASE"/>
    <property type="match status" value="1"/>
</dbReference>
<protein>
    <recommendedName>
        <fullName evidence="4">25S rRNA adenine-N(1) methyltransferase</fullName>
        <ecNumber evidence="4">2.1.1.-</ecNumber>
    </recommendedName>
</protein>
<name>A0AA38HCN0_9TREE</name>
<evidence type="ECO:0000313" key="7">
    <source>
        <dbReference type="Proteomes" id="UP001164286"/>
    </source>
</evidence>
<dbReference type="Pfam" id="PF11968">
    <property type="entry name" value="Bmt2"/>
    <property type="match status" value="1"/>
</dbReference>
<dbReference type="RefSeq" id="XP_052946266.1">
    <property type="nucleotide sequence ID" value="XM_053087004.1"/>
</dbReference>
<dbReference type="Gene3D" id="3.40.50.150">
    <property type="entry name" value="Vaccinia Virus protein VP39"/>
    <property type="match status" value="1"/>
</dbReference>
<proteinExistence type="inferred from homology"/>
<dbReference type="PANTHER" id="PTHR21008">
    <property type="entry name" value="S-ADENOSYLMETHIONINE SENSOR UPSTREAM OF MTORC1-RELATED"/>
    <property type="match status" value="1"/>
</dbReference>
<evidence type="ECO:0000256" key="2">
    <source>
        <dbReference type="ARBA" id="ARBA00022679"/>
    </source>
</evidence>
<dbReference type="GO" id="GO:0016433">
    <property type="term" value="F:rRNA (adenine) methyltransferase activity"/>
    <property type="evidence" value="ECO:0007669"/>
    <property type="project" value="UniProtKB-UniRule"/>
</dbReference>
<comment type="caution">
    <text evidence="6">The sequence shown here is derived from an EMBL/GenBank/DDBJ whole genome shotgun (WGS) entry which is preliminary data.</text>
</comment>
<dbReference type="GeneID" id="77726205"/>
<keyword evidence="4" id="KW-0539">Nucleus</keyword>
<evidence type="ECO:0000256" key="4">
    <source>
        <dbReference type="HAMAP-Rule" id="MF_03044"/>
    </source>
</evidence>
<accession>A0AA38HCN0</accession>
<feature type="binding site" evidence="4">
    <location>
        <position position="124"/>
    </location>
    <ligand>
        <name>S-adenosyl-L-methionine</name>
        <dbReference type="ChEBI" id="CHEBI:59789"/>
    </ligand>
</feature>
<feature type="binding site" evidence="4">
    <location>
        <position position="144"/>
    </location>
    <ligand>
        <name>S-adenosyl-L-methionine</name>
        <dbReference type="ChEBI" id="CHEBI:59789"/>
    </ligand>
</feature>
<evidence type="ECO:0000256" key="5">
    <source>
        <dbReference type="SAM" id="MobiDB-lite"/>
    </source>
</evidence>
<dbReference type="Proteomes" id="UP001164286">
    <property type="component" value="Unassembled WGS sequence"/>
</dbReference>
<dbReference type="SUPFAM" id="SSF53335">
    <property type="entry name" value="S-adenosyl-L-methionine-dependent methyltransferases"/>
    <property type="match status" value="1"/>
</dbReference>
<reference evidence="6" key="1">
    <citation type="journal article" date="2022" name="G3 (Bethesda)">
        <title>High quality genome of the basidiomycete yeast Dioszegia hungarica PDD-24b-2 isolated from cloud water.</title>
        <authorList>
            <person name="Jarrige D."/>
            <person name="Haridas S."/>
            <person name="Bleykasten-Grosshans C."/>
            <person name="Joly M."/>
            <person name="Nadalig T."/>
            <person name="Sancelme M."/>
            <person name="Vuilleumier S."/>
            <person name="Grigoriev I.V."/>
            <person name="Amato P."/>
            <person name="Bringel F."/>
        </authorList>
    </citation>
    <scope>NUCLEOTIDE SEQUENCE</scope>
    <source>
        <strain evidence="6">PDD-24b-2</strain>
    </source>
</reference>
<feature type="compositionally biased region" description="Low complexity" evidence="5">
    <location>
        <begin position="18"/>
        <end position="30"/>
    </location>
</feature>
<keyword evidence="2 4" id="KW-0808">Transferase</keyword>
<dbReference type="InterPro" id="IPR021867">
    <property type="entry name" value="Bmt2/SAMTOR"/>
</dbReference>
<comment type="function">
    <text evidence="4">S-adenosyl-L-methionine-dependent methyltransferase that specifically methylates the N(1) position of an adenine present in helix 65 in 25S rRNA.</text>
</comment>
<evidence type="ECO:0000313" key="6">
    <source>
        <dbReference type="EMBL" id="KAI9636489.1"/>
    </source>
</evidence>
<comment type="subcellular location">
    <subcellularLocation>
        <location evidence="4">Nucleus</location>
        <location evidence="4">Nucleolus</location>
    </subcellularLocation>
</comment>
<keyword evidence="3 4" id="KW-0949">S-adenosyl-L-methionine</keyword>
<sequence>MAPSRSKARKTRKAPLVSSIAAAPPSISRATAQARISDFHTSLKRKRAGPNGSAEGGSDGDAGSSRLKGAPEIDHEALDAYQKLSRAGQGKQRGGDSSKVLVPWLQELRAATATKAKIRMLEIGAVQHDNYANQASWIDNTPIDLHSQHPDILEQDFFVRLIPTTEEQRFDIISCSLVLNFVETPARRGTMLRLMHQHLHPRPTSLLFLVLPLPCVENSRYLTRSALVEIMADIGFELLKERFKPSGKVGYWLWAWRRPREGVDRRWRKKVIINEGKKRNNFAVTLEDE</sequence>
<dbReference type="EMBL" id="JAKWFO010000005">
    <property type="protein sequence ID" value="KAI9636489.1"/>
    <property type="molecule type" value="Genomic_DNA"/>
</dbReference>
<keyword evidence="1 4" id="KW-0489">Methyltransferase</keyword>
<dbReference type="EC" id="2.1.1.-" evidence="4"/>
<organism evidence="6 7">
    <name type="scientific">Dioszegia hungarica</name>
    <dbReference type="NCBI Taxonomy" id="4972"/>
    <lineage>
        <taxon>Eukaryota</taxon>
        <taxon>Fungi</taxon>
        <taxon>Dikarya</taxon>
        <taxon>Basidiomycota</taxon>
        <taxon>Agaricomycotina</taxon>
        <taxon>Tremellomycetes</taxon>
        <taxon>Tremellales</taxon>
        <taxon>Bulleribasidiaceae</taxon>
        <taxon>Dioszegia</taxon>
    </lineage>
</organism>
<dbReference type="GO" id="GO:0005730">
    <property type="term" value="C:nucleolus"/>
    <property type="evidence" value="ECO:0007669"/>
    <property type="project" value="UniProtKB-SubCell"/>
</dbReference>
<evidence type="ECO:0000256" key="3">
    <source>
        <dbReference type="ARBA" id="ARBA00022691"/>
    </source>
</evidence>
<gene>
    <name evidence="6" type="ORF">MKK02DRAFT_25233</name>
</gene>
<keyword evidence="7" id="KW-1185">Reference proteome</keyword>